<protein>
    <recommendedName>
        <fullName evidence="3">RING-type domain-containing protein</fullName>
    </recommendedName>
</protein>
<dbReference type="HOGENOM" id="CLU_2855839_0_0_1"/>
<sequence>LKQISKQCPGCTIHKEKNECEHMTCKHCEHEFCCMCRAPYHGARGVMTAGNQMDLEGCPCLPREI</sequence>
<dbReference type="EMBL" id="KB446543">
    <property type="protein sequence ID" value="EME41079.1"/>
    <property type="molecule type" value="Genomic_DNA"/>
</dbReference>
<reference evidence="1 2" key="2">
    <citation type="journal article" date="2012" name="PLoS Pathog.">
        <title>Diverse lifestyles and strategies of plant pathogenesis encoded in the genomes of eighteen Dothideomycetes fungi.</title>
        <authorList>
            <person name="Ohm R.A."/>
            <person name="Feau N."/>
            <person name="Henrissat B."/>
            <person name="Schoch C.L."/>
            <person name="Horwitz B.A."/>
            <person name="Barry K.W."/>
            <person name="Condon B.J."/>
            <person name="Copeland A.C."/>
            <person name="Dhillon B."/>
            <person name="Glaser F."/>
            <person name="Hesse C.N."/>
            <person name="Kosti I."/>
            <person name="LaButti K."/>
            <person name="Lindquist E.A."/>
            <person name="Lucas S."/>
            <person name="Salamov A.A."/>
            <person name="Bradshaw R.E."/>
            <person name="Ciuffetti L."/>
            <person name="Hamelin R.C."/>
            <person name="Kema G.H.J."/>
            <person name="Lawrence C."/>
            <person name="Scott J.A."/>
            <person name="Spatafora J.W."/>
            <person name="Turgeon B.G."/>
            <person name="de Wit P.J.G.M."/>
            <person name="Zhong S."/>
            <person name="Goodwin S.B."/>
            <person name="Grigoriev I.V."/>
        </authorList>
    </citation>
    <scope>NUCLEOTIDE SEQUENCE [LARGE SCALE GENOMIC DNA]</scope>
    <source>
        <strain evidence="2">NZE10 / CBS 128990</strain>
    </source>
</reference>
<organism evidence="1 2">
    <name type="scientific">Dothistroma septosporum (strain NZE10 / CBS 128990)</name>
    <name type="common">Red band needle blight fungus</name>
    <name type="synonym">Mycosphaerella pini</name>
    <dbReference type="NCBI Taxonomy" id="675120"/>
    <lineage>
        <taxon>Eukaryota</taxon>
        <taxon>Fungi</taxon>
        <taxon>Dikarya</taxon>
        <taxon>Ascomycota</taxon>
        <taxon>Pezizomycotina</taxon>
        <taxon>Dothideomycetes</taxon>
        <taxon>Dothideomycetidae</taxon>
        <taxon>Mycosphaerellales</taxon>
        <taxon>Mycosphaerellaceae</taxon>
        <taxon>Dothistroma</taxon>
    </lineage>
</organism>
<dbReference type="OrthoDB" id="1431934at2759"/>
<dbReference type="Gene3D" id="1.20.120.1750">
    <property type="match status" value="1"/>
</dbReference>
<evidence type="ECO:0000313" key="2">
    <source>
        <dbReference type="Proteomes" id="UP000016933"/>
    </source>
</evidence>
<reference evidence="2" key="1">
    <citation type="journal article" date="2012" name="PLoS Genet.">
        <title>The genomes of the fungal plant pathogens Cladosporium fulvum and Dothistroma septosporum reveal adaptation to different hosts and lifestyles but also signatures of common ancestry.</title>
        <authorList>
            <person name="de Wit P.J.G.M."/>
            <person name="van der Burgt A."/>
            <person name="Oekmen B."/>
            <person name="Stergiopoulos I."/>
            <person name="Abd-Elsalam K.A."/>
            <person name="Aerts A.L."/>
            <person name="Bahkali A.H."/>
            <person name="Beenen H.G."/>
            <person name="Chettri P."/>
            <person name="Cox M.P."/>
            <person name="Datema E."/>
            <person name="de Vries R.P."/>
            <person name="Dhillon B."/>
            <person name="Ganley A.R."/>
            <person name="Griffiths S.A."/>
            <person name="Guo Y."/>
            <person name="Hamelin R.C."/>
            <person name="Henrissat B."/>
            <person name="Kabir M.S."/>
            <person name="Jashni M.K."/>
            <person name="Kema G."/>
            <person name="Klaubauf S."/>
            <person name="Lapidus A."/>
            <person name="Levasseur A."/>
            <person name="Lindquist E."/>
            <person name="Mehrabi R."/>
            <person name="Ohm R.A."/>
            <person name="Owen T.J."/>
            <person name="Salamov A."/>
            <person name="Schwelm A."/>
            <person name="Schijlen E."/>
            <person name="Sun H."/>
            <person name="van den Burg H.A."/>
            <person name="van Ham R.C.H.J."/>
            <person name="Zhang S."/>
            <person name="Goodwin S.B."/>
            <person name="Grigoriev I.V."/>
            <person name="Collemare J."/>
            <person name="Bradshaw R.E."/>
        </authorList>
    </citation>
    <scope>NUCLEOTIDE SEQUENCE [LARGE SCALE GENOMIC DNA]</scope>
    <source>
        <strain evidence="2">NZE10 / CBS 128990</strain>
    </source>
</reference>
<dbReference type="AlphaFoldDB" id="N1PG36"/>
<dbReference type="Proteomes" id="UP000016933">
    <property type="component" value="Unassembled WGS sequence"/>
</dbReference>
<evidence type="ECO:0008006" key="3">
    <source>
        <dbReference type="Google" id="ProtNLM"/>
    </source>
</evidence>
<dbReference type="Pfam" id="PF22191">
    <property type="entry name" value="IBR_1"/>
    <property type="match status" value="1"/>
</dbReference>
<keyword evidence="2" id="KW-1185">Reference proteome</keyword>
<feature type="non-terminal residue" evidence="1">
    <location>
        <position position="1"/>
    </location>
</feature>
<dbReference type="SUPFAM" id="SSF57850">
    <property type="entry name" value="RING/U-box"/>
    <property type="match status" value="1"/>
</dbReference>
<name>N1PG36_DOTSN</name>
<evidence type="ECO:0000313" key="1">
    <source>
        <dbReference type="EMBL" id="EME41079.1"/>
    </source>
</evidence>
<feature type="non-terminal residue" evidence="1">
    <location>
        <position position="65"/>
    </location>
</feature>
<accession>N1PG36</accession>
<gene>
    <name evidence="1" type="ORF">DOTSEDRAFT_115537</name>
</gene>
<proteinExistence type="predicted"/>